<keyword evidence="2" id="KW-1185">Reference proteome</keyword>
<sequence length="90" mass="10328">MPSDDEFNQFVVNEVVDPSSSDDEDDQFVGAAQMIIEDLVNNPGQIGSVVGHDVLDRERLLYHHLLFKDYFSDNPTFKAKTFRWRFACST</sequence>
<organism evidence="1 2">
    <name type="scientific">Panicum virgatum</name>
    <name type="common">Blackwell switchgrass</name>
    <dbReference type="NCBI Taxonomy" id="38727"/>
    <lineage>
        <taxon>Eukaryota</taxon>
        <taxon>Viridiplantae</taxon>
        <taxon>Streptophyta</taxon>
        <taxon>Embryophyta</taxon>
        <taxon>Tracheophyta</taxon>
        <taxon>Spermatophyta</taxon>
        <taxon>Magnoliopsida</taxon>
        <taxon>Liliopsida</taxon>
        <taxon>Poales</taxon>
        <taxon>Poaceae</taxon>
        <taxon>PACMAD clade</taxon>
        <taxon>Panicoideae</taxon>
        <taxon>Panicodae</taxon>
        <taxon>Paniceae</taxon>
        <taxon>Panicinae</taxon>
        <taxon>Panicum</taxon>
        <taxon>Panicum sect. Hiantes</taxon>
    </lineage>
</organism>
<reference evidence="1" key="1">
    <citation type="submission" date="2020-05" db="EMBL/GenBank/DDBJ databases">
        <title>WGS assembly of Panicum virgatum.</title>
        <authorList>
            <person name="Lovell J.T."/>
            <person name="Jenkins J."/>
            <person name="Shu S."/>
            <person name="Juenger T.E."/>
            <person name="Schmutz J."/>
        </authorList>
    </citation>
    <scope>NUCLEOTIDE SEQUENCE</scope>
    <source>
        <strain evidence="1">AP13</strain>
    </source>
</reference>
<dbReference type="Proteomes" id="UP000823388">
    <property type="component" value="Chromosome 9N"/>
</dbReference>
<proteinExistence type="predicted"/>
<gene>
    <name evidence="1" type="ORF">PVAP13_9NG402242</name>
</gene>
<evidence type="ECO:0000313" key="1">
    <source>
        <dbReference type="EMBL" id="KAG2538514.1"/>
    </source>
</evidence>
<comment type="caution">
    <text evidence="1">The sequence shown here is derived from an EMBL/GenBank/DDBJ whole genome shotgun (WGS) entry which is preliminary data.</text>
</comment>
<dbReference type="EMBL" id="CM029054">
    <property type="protein sequence ID" value="KAG2538514.1"/>
    <property type="molecule type" value="Genomic_DNA"/>
</dbReference>
<protein>
    <submittedName>
        <fullName evidence="1">Uncharacterized protein</fullName>
    </submittedName>
</protein>
<accession>A0A8T0MTZ4</accession>
<dbReference type="AlphaFoldDB" id="A0A8T0MTZ4"/>
<evidence type="ECO:0000313" key="2">
    <source>
        <dbReference type="Proteomes" id="UP000823388"/>
    </source>
</evidence>
<name>A0A8T0MTZ4_PANVG</name>